<dbReference type="PRINTS" id="PR00344">
    <property type="entry name" value="BCTRLSENSOR"/>
</dbReference>
<dbReference type="EMBL" id="FPHF01000115">
    <property type="protein sequence ID" value="SFV69749.1"/>
    <property type="molecule type" value="Genomic_DNA"/>
</dbReference>
<dbReference type="SUPFAM" id="SSF55874">
    <property type="entry name" value="ATPase domain of HSP90 chaperone/DNA topoisomerase II/histidine kinase"/>
    <property type="match status" value="1"/>
</dbReference>
<evidence type="ECO:0000256" key="1">
    <source>
        <dbReference type="ARBA" id="ARBA00000085"/>
    </source>
</evidence>
<dbReference type="InterPro" id="IPR003661">
    <property type="entry name" value="HisK_dim/P_dom"/>
</dbReference>
<dbReference type="FunFam" id="3.30.565.10:FF:000010">
    <property type="entry name" value="Sensor histidine kinase RcsC"/>
    <property type="match status" value="1"/>
</dbReference>
<dbReference type="Gene3D" id="3.30.450.20">
    <property type="entry name" value="PAS domain"/>
    <property type="match status" value="1"/>
</dbReference>
<keyword evidence="7" id="KW-1133">Transmembrane helix</keyword>
<dbReference type="InterPro" id="IPR013655">
    <property type="entry name" value="PAS_fold_3"/>
</dbReference>
<feature type="transmembrane region" description="Helical" evidence="7">
    <location>
        <begin position="6"/>
        <end position="22"/>
    </location>
</feature>
<dbReference type="Pfam" id="PF08447">
    <property type="entry name" value="PAS_3"/>
    <property type="match status" value="1"/>
</dbReference>
<dbReference type="InterPro" id="IPR011006">
    <property type="entry name" value="CheY-like_superfamily"/>
</dbReference>
<dbReference type="Gene3D" id="3.40.50.2300">
    <property type="match status" value="1"/>
</dbReference>
<dbReference type="PANTHER" id="PTHR43047">
    <property type="entry name" value="TWO-COMPONENT HISTIDINE PROTEIN KINASE"/>
    <property type="match status" value="1"/>
</dbReference>
<keyword evidence="7" id="KW-0812">Transmembrane</keyword>
<sequence>MKKFSSTFIIILFIGIGTLFLLQNSFSKSYEINAKYPPLMNANKTIMYKVTLAHLYLEEALSGDEEASIKDVILYLNSALYSLSRLEDYEGDISILSQLRKNIDNFKVLSYHRTKNNETSKIGSDADANFDIVFSEIIDACIQVENTLLKHKKDALKDYQVYKVSLLIFFFVAVLLILAYTYIRDQTLRLNLQNKLKMQKKLDTSLELFGEHVIASESDLRGVITSATKALAVISEYTLAEIMGKPHSIFRHPDMDSATYKDLWNTIQKEKPWQGEIKNITKSGGYYWVKTYIQARYEDGVHVGYSSICHDITSQKAKEEFMANMSHELRTPLNAIIGFSAILSRKQTDSSHKELSKQINTSSKSLLSLINDILDLSKIEDSKFTLDPHEFNAYEELLELSQQLQGLTDKKALSLKNNFNKNLYAIFFGDWTRINQIILNLISNAVKFTPSNGEVKHSVSYKDGFIIIKVKDNGIGMSKKVQDKIFKPFVQADGSTTREYGGTGLGLSITQTLVAMMDGRIELVSKEGEGSLFSVSLKVPRLRESSSDLETKEEIMDNKEGTLSGNVLVVEDNKTNQMLLCMLLEDFGISSDIANDGQEAVSMYDPDKHILIFMDENMPNMNGIEAMKIIQEKYKDKCGWIIALTANAMKGDREKFIKQGMDEYISKPIDEDELYNILLKHKELCLDRVK</sequence>
<evidence type="ECO:0000256" key="5">
    <source>
        <dbReference type="ARBA" id="ARBA00022777"/>
    </source>
</evidence>
<feature type="domain" description="Histidine kinase" evidence="8">
    <location>
        <begin position="324"/>
        <end position="541"/>
    </location>
</feature>
<evidence type="ECO:0000256" key="3">
    <source>
        <dbReference type="ARBA" id="ARBA00022553"/>
    </source>
</evidence>
<dbReference type="Pfam" id="PF00072">
    <property type="entry name" value="Response_reg"/>
    <property type="match status" value="1"/>
</dbReference>
<feature type="transmembrane region" description="Helical" evidence="7">
    <location>
        <begin position="161"/>
        <end position="183"/>
    </location>
</feature>
<dbReference type="CDD" id="cd00082">
    <property type="entry name" value="HisKA"/>
    <property type="match status" value="1"/>
</dbReference>
<dbReference type="InterPro" id="IPR036890">
    <property type="entry name" value="HATPase_C_sf"/>
</dbReference>
<evidence type="ECO:0000256" key="2">
    <source>
        <dbReference type="ARBA" id="ARBA00012438"/>
    </source>
</evidence>
<evidence type="ECO:0000259" key="9">
    <source>
        <dbReference type="PROSITE" id="PS50110"/>
    </source>
</evidence>
<dbReference type="GO" id="GO:0009927">
    <property type="term" value="F:histidine phosphotransfer kinase activity"/>
    <property type="evidence" value="ECO:0007669"/>
    <property type="project" value="TreeGrafter"/>
</dbReference>
<dbReference type="PROSITE" id="PS50109">
    <property type="entry name" value="HIS_KIN"/>
    <property type="match status" value="1"/>
</dbReference>
<dbReference type="SMART" id="SM00086">
    <property type="entry name" value="PAC"/>
    <property type="match status" value="1"/>
</dbReference>
<accession>A0A1W1CVF3</accession>
<dbReference type="Pfam" id="PF00512">
    <property type="entry name" value="HisKA"/>
    <property type="match status" value="1"/>
</dbReference>
<dbReference type="SUPFAM" id="SSF52172">
    <property type="entry name" value="CheY-like"/>
    <property type="match status" value="1"/>
</dbReference>
<organism evidence="10">
    <name type="scientific">hydrothermal vent metagenome</name>
    <dbReference type="NCBI Taxonomy" id="652676"/>
    <lineage>
        <taxon>unclassified sequences</taxon>
        <taxon>metagenomes</taxon>
        <taxon>ecological metagenomes</taxon>
    </lineage>
</organism>
<dbReference type="AlphaFoldDB" id="A0A1W1CVF3"/>
<evidence type="ECO:0000256" key="7">
    <source>
        <dbReference type="SAM" id="Phobius"/>
    </source>
</evidence>
<keyword evidence="3" id="KW-0597">Phosphoprotein</keyword>
<dbReference type="SUPFAM" id="SSF55785">
    <property type="entry name" value="PYP-like sensor domain (PAS domain)"/>
    <property type="match status" value="1"/>
</dbReference>
<keyword evidence="4" id="KW-0808">Transferase</keyword>
<dbReference type="SMART" id="SM00387">
    <property type="entry name" value="HATPase_c"/>
    <property type="match status" value="1"/>
</dbReference>
<proteinExistence type="predicted"/>
<dbReference type="InterPro" id="IPR036097">
    <property type="entry name" value="HisK_dim/P_sf"/>
</dbReference>
<comment type="catalytic activity">
    <reaction evidence="1">
        <text>ATP + protein L-histidine = ADP + protein N-phospho-L-histidine.</text>
        <dbReference type="EC" id="2.7.13.3"/>
    </reaction>
</comment>
<keyword evidence="7" id="KW-0472">Membrane</keyword>
<dbReference type="PANTHER" id="PTHR43047:SF72">
    <property type="entry name" value="OSMOSENSING HISTIDINE PROTEIN KINASE SLN1"/>
    <property type="match status" value="1"/>
</dbReference>
<gene>
    <name evidence="10" type="ORF">MNB_SM-4-705</name>
</gene>
<dbReference type="SMART" id="SM00388">
    <property type="entry name" value="HisKA"/>
    <property type="match status" value="1"/>
</dbReference>
<reference evidence="10" key="1">
    <citation type="submission" date="2016-10" db="EMBL/GenBank/DDBJ databases">
        <authorList>
            <person name="de Groot N.N."/>
        </authorList>
    </citation>
    <scope>NUCLEOTIDE SEQUENCE</scope>
</reference>
<name>A0A1W1CVF3_9ZZZZ</name>
<dbReference type="GO" id="GO:0005886">
    <property type="term" value="C:plasma membrane"/>
    <property type="evidence" value="ECO:0007669"/>
    <property type="project" value="TreeGrafter"/>
</dbReference>
<protein>
    <recommendedName>
        <fullName evidence="2">histidine kinase</fullName>
        <ecNumber evidence="2">2.7.13.3</ecNumber>
    </recommendedName>
</protein>
<dbReference type="InterPro" id="IPR001610">
    <property type="entry name" value="PAC"/>
</dbReference>
<dbReference type="PROSITE" id="PS50110">
    <property type="entry name" value="RESPONSE_REGULATORY"/>
    <property type="match status" value="1"/>
</dbReference>
<dbReference type="SUPFAM" id="SSF47384">
    <property type="entry name" value="Homodimeric domain of signal transducing histidine kinase"/>
    <property type="match status" value="1"/>
</dbReference>
<dbReference type="CDD" id="cd16922">
    <property type="entry name" value="HATPase_EvgS-ArcB-TorS-like"/>
    <property type="match status" value="1"/>
</dbReference>
<evidence type="ECO:0000256" key="6">
    <source>
        <dbReference type="ARBA" id="ARBA00023012"/>
    </source>
</evidence>
<keyword evidence="6" id="KW-0902">Two-component regulatory system</keyword>
<dbReference type="SMART" id="SM00448">
    <property type="entry name" value="REC"/>
    <property type="match status" value="1"/>
</dbReference>
<evidence type="ECO:0000313" key="10">
    <source>
        <dbReference type="EMBL" id="SFV69749.1"/>
    </source>
</evidence>
<dbReference type="CDD" id="cd00130">
    <property type="entry name" value="PAS"/>
    <property type="match status" value="1"/>
</dbReference>
<dbReference type="InterPro" id="IPR003594">
    <property type="entry name" value="HATPase_dom"/>
</dbReference>
<dbReference type="InterPro" id="IPR004358">
    <property type="entry name" value="Sig_transdc_His_kin-like_C"/>
</dbReference>
<dbReference type="EC" id="2.7.13.3" evidence="2"/>
<evidence type="ECO:0000256" key="4">
    <source>
        <dbReference type="ARBA" id="ARBA00022679"/>
    </source>
</evidence>
<dbReference type="InterPro" id="IPR000014">
    <property type="entry name" value="PAS"/>
</dbReference>
<dbReference type="Gene3D" id="3.30.565.10">
    <property type="entry name" value="Histidine kinase-like ATPase, C-terminal domain"/>
    <property type="match status" value="1"/>
</dbReference>
<feature type="domain" description="Response regulatory" evidence="9">
    <location>
        <begin position="566"/>
        <end position="682"/>
    </location>
</feature>
<dbReference type="InterPro" id="IPR005467">
    <property type="entry name" value="His_kinase_dom"/>
</dbReference>
<dbReference type="InterPro" id="IPR001789">
    <property type="entry name" value="Sig_transdc_resp-reg_receiver"/>
</dbReference>
<dbReference type="CDD" id="cd17546">
    <property type="entry name" value="REC_hyHK_CKI1_RcsC-like"/>
    <property type="match status" value="1"/>
</dbReference>
<keyword evidence="5" id="KW-0418">Kinase</keyword>
<dbReference type="InterPro" id="IPR035965">
    <property type="entry name" value="PAS-like_dom_sf"/>
</dbReference>
<dbReference type="Pfam" id="PF02518">
    <property type="entry name" value="HATPase_c"/>
    <property type="match status" value="1"/>
</dbReference>
<evidence type="ECO:0000259" key="8">
    <source>
        <dbReference type="PROSITE" id="PS50109"/>
    </source>
</evidence>
<dbReference type="Gene3D" id="1.10.287.130">
    <property type="match status" value="1"/>
</dbReference>
<dbReference type="FunFam" id="1.10.287.130:FF:000001">
    <property type="entry name" value="Two-component sensor histidine kinase"/>
    <property type="match status" value="1"/>
</dbReference>
<dbReference type="GO" id="GO:0000155">
    <property type="term" value="F:phosphorelay sensor kinase activity"/>
    <property type="evidence" value="ECO:0007669"/>
    <property type="project" value="InterPro"/>
</dbReference>
<dbReference type="NCBIfam" id="TIGR00229">
    <property type="entry name" value="sensory_box"/>
    <property type="match status" value="1"/>
</dbReference>